<evidence type="ECO:0000256" key="6">
    <source>
        <dbReference type="ARBA" id="ARBA00023136"/>
    </source>
</evidence>
<dbReference type="InterPro" id="IPR036259">
    <property type="entry name" value="MFS_trans_sf"/>
</dbReference>
<keyword evidence="4 8" id="KW-0812">Transmembrane</keyword>
<proteinExistence type="predicted"/>
<evidence type="ECO:0000256" key="7">
    <source>
        <dbReference type="SAM" id="MobiDB-lite"/>
    </source>
</evidence>
<dbReference type="Pfam" id="PF07690">
    <property type="entry name" value="MFS_1"/>
    <property type="match status" value="1"/>
</dbReference>
<feature type="transmembrane region" description="Helical" evidence="8">
    <location>
        <begin position="292"/>
        <end position="317"/>
    </location>
</feature>
<dbReference type="Gene3D" id="1.20.1720.10">
    <property type="entry name" value="Multidrug resistance protein D"/>
    <property type="match status" value="1"/>
</dbReference>
<comment type="caution">
    <text evidence="10">The sequence shown here is derived from an EMBL/GenBank/DDBJ whole genome shotgun (WGS) entry which is preliminary data.</text>
</comment>
<evidence type="ECO:0000256" key="3">
    <source>
        <dbReference type="ARBA" id="ARBA00022475"/>
    </source>
</evidence>
<feature type="transmembrane region" description="Helical" evidence="8">
    <location>
        <begin position="192"/>
        <end position="214"/>
    </location>
</feature>
<keyword evidence="3" id="KW-1003">Cell membrane</keyword>
<dbReference type="Gene3D" id="1.20.1250.20">
    <property type="entry name" value="MFS general substrate transporter like domains"/>
    <property type="match status" value="1"/>
</dbReference>
<reference evidence="10 11" key="1">
    <citation type="submission" date="2023-04" db="EMBL/GenBank/DDBJ databases">
        <title>Luteimonas sp. M1R5S18.</title>
        <authorList>
            <person name="Sun J.-Q."/>
        </authorList>
    </citation>
    <scope>NUCLEOTIDE SEQUENCE [LARGE SCALE GENOMIC DNA]</scope>
    <source>
        <strain evidence="10 11">M1R5S18</strain>
    </source>
</reference>
<dbReference type="CDD" id="cd17503">
    <property type="entry name" value="MFS_LmrB_MDR_like"/>
    <property type="match status" value="1"/>
</dbReference>
<feature type="transmembrane region" description="Helical" evidence="8">
    <location>
        <begin position="164"/>
        <end position="186"/>
    </location>
</feature>
<feature type="transmembrane region" description="Helical" evidence="8">
    <location>
        <begin position="226"/>
        <end position="247"/>
    </location>
</feature>
<protein>
    <submittedName>
        <fullName evidence="10">MFS transporter</fullName>
    </submittedName>
</protein>
<feature type="transmembrane region" description="Helical" evidence="8">
    <location>
        <begin position="131"/>
        <end position="152"/>
    </location>
</feature>
<accession>A0ABT6JHP1</accession>
<evidence type="ECO:0000256" key="1">
    <source>
        <dbReference type="ARBA" id="ARBA00004651"/>
    </source>
</evidence>
<feature type="transmembrane region" description="Helical" evidence="8">
    <location>
        <begin position="253"/>
        <end position="271"/>
    </location>
</feature>
<feature type="transmembrane region" description="Helical" evidence="8">
    <location>
        <begin position="329"/>
        <end position="346"/>
    </location>
</feature>
<feature type="transmembrane region" description="Helical" evidence="8">
    <location>
        <begin position="78"/>
        <end position="98"/>
    </location>
</feature>
<feature type="transmembrane region" description="Helical" evidence="8">
    <location>
        <begin position="455"/>
        <end position="475"/>
    </location>
</feature>
<keyword evidence="6 8" id="KW-0472">Membrane</keyword>
<feature type="transmembrane region" description="Helical" evidence="8">
    <location>
        <begin position="105"/>
        <end position="125"/>
    </location>
</feature>
<feature type="transmembrane region" description="Helical" evidence="8">
    <location>
        <begin position="358"/>
        <end position="376"/>
    </location>
</feature>
<dbReference type="EMBL" id="JARXRN010000021">
    <property type="protein sequence ID" value="MDH5830179.1"/>
    <property type="molecule type" value="Genomic_DNA"/>
</dbReference>
<dbReference type="PRINTS" id="PR01036">
    <property type="entry name" value="TCRTETB"/>
</dbReference>
<evidence type="ECO:0000256" key="5">
    <source>
        <dbReference type="ARBA" id="ARBA00022989"/>
    </source>
</evidence>
<keyword evidence="2" id="KW-0813">Transport</keyword>
<organism evidence="10 11">
    <name type="scientific">Luteimonas rhizosphaericola</name>
    <dbReference type="NCBI Taxonomy" id="3042024"/>
    <lineage>
        <taxon>Bacteria</taxon>
        <taxon>Pseudomonadati</taxon>
        <taxon>Pseudomonadota</taxon>
        <taxon>Gammaproteobacteria</taxon>
        <taxon>Lysobacterales</taxon>
        <taxon>Lysobacteraceae</taxon>
        <taxon>Luteimonas</taxon>
    </lineage>
</organism>
<evidence type="ECO:0000259" key="9">
    <source>
        <dbReference type="PROSITE" id="PS50850"/>
    </source>
</evidence>
<gene>
    <name evidence="10" type="ORF">QFW80_06560</name>
</gene>
<evidence type="ECO:0000256" key="2">
    <source>
        <dbReference type="ARBA" id="ARBA00022448"/>
    </source>
</evidence>
<dbReference type="SUPFAM" id="SSF103473">
    <property type="entry name" value="MFS general substrate transporter"/>
    <property type="match status" value="1"/>
</dbReference>
<dbReference type="PANTHER" id="PTHR42718:SF46">
    <property type="entry name" value="BLR6921 PROTEIN"/>
    <property type="match status" value="1"/>
</dbReference>
<keyword evidence="5 8" id="KW-1133">Transmembrane helix</keyword>
<dbReference type="RefSeq" id="WP_280600717.1">
    <property type="nucleotide sequence ID" value="NZ_JARXRN010000021.1"/>
</dbReference>
<feature type="region of interest" description="Disordered" evidence="7">
    <location>
        <begin position="1"/>
        <end position="20"/>
    </location>
</feature>
<evidence type="ECO:0000313" key="10">
    <source>
        <dbReference type="EMBL" id="MDH5830179.1"/>
    </source>
</evidence>
<keyword evidence="11" id="KW-1185">Reference proteome</keyword>
<evidence type="ECO:0000256" key="8">
    <source>
        <dbReference type="SAM" id="Phobius"/>
    </source>
</evidence>
<evidence type="ECO:0000256" key="4">
    <source>
        <dbReference type="ARBA" id="ARBA00022692"/>
    </source>
</evidence>
<evidence type="ECO:0000313" key="11">
    <source>
        <dbReference type="Proteomes" id="UP001156831"/>
    </source>
</evidence>
<feature type="transmembrane region" description="Helical" evidence="8">
    <location>
        <begin position="429"/>
        <end position="449"/>
    </location>
</feature>
<dbReference type="PANTHER" id="PTHR42718">
    <property type="entry name" value="MAJOR FACILITATOR SUPERFAMILY MULTIDRUG TRANSPORTER MFSC"/>
    <property type="match status" value="1"/>
</dbReference>
<dbReference type="PROSITE" id="PS50850">
    <property type="entry name" value="MFS"/>
    <property type="match status" value="1"/>
</dbReference>
<feature type="transmembrane region" description="Helical" evidence="8">
    <location>
        <begin position="382"/>
        <end position="408"/>
    </location>
</feature>
<dbReference type="InterPro" id="IPR011701">
    <property type="entry name" value="MFS"/>
</dbReference>
<dbReference type="InterPro" id="IPR020846">
    <property type="entry name" value="MFS_dom"/>
</dbReference>
<sequence length="509" mass="53510">MQTRLHGPPHAGALTPRPRLPPDNAHPPVAVAALPPQRLLPLIVATALFIENMDSTAISTSLPQIAADLGVEPVALKLAITTYMLALAVFIPVSGWVADRFGARRVFIAAIAVFLLGSLGCAASDGLGQLVAGRFVQGMGGAMMVPVGRLVLLRSVEKSELVRALSWLTIPAMLGPMLGPVLGGAITTYAHWRFIFLINIPMGLLGMWLAWRHIPELRQAVGPLDVRGFLLSASGLALAMFGLSAIGRGLVPGAVLAACMLAGAGLLAGYVRHARTHPQPLLRLDLLRVPTFRTAVVGGSLFRIGIGATPFLLPLMLQLSFGLDPLESGLVTFTSTAGAMVMKVVAPRILHRFGFRPVLVWNGLAASLMLCGFGLFRADTPYPLMVGVLLASGFLRSLQFTSLNAIAYADIDQARMSQASSLAAMAQQVALALGVTIGGFALSLAGTLSGRADDAPINFTFAFLTVGLVSVVSTWQMRRLASDAGAEMAGRAQAGREVAEPKAESRPQA</sequence>
<feature type="domain" description="Major facilitator superfamily (MFS) profile" evidence="9">
    <location>
        <begin position="40"/>
        <end position="485"/>
    </location>
</feature>
<comment type="subcellular location">
    <subcellularLocation>
        <location evidence="1">Cell membrane</location>
        <topology evidence="1">Multi-pass membrane protein</topology>
    </subcellularLocation>
</comment>
<dbReference type="Proteomes" id="UP001156831">
    <property type="component" value="Unassembled WGS sequence"/>
</dbReference>
<name>A0ABT6JHP1_9GAMM</name>